<accession>A0A812CVK5</accession>
<keyword evidence="2" id="KW-0812">Transmembrane</keyword>
<dbReference type="PANTHER" id="PTHR16027:SF6">
    <property type="entry name" value="DILUTE DOMAIN-CONTAINING PROTEIN"/>
    <property type="match status" value="1"/>
</dbReference>
<evidence type="ECO:0000256" key="1">
    <source>
        <dbReference type="SAM" id="Coils"/>
    </source>
</evidence>
<evidence type="ECO:0000256" key="2">
    <source>
        <dbReference type="SAM" id="Phobius"/>
    </source>
</evidence>
<evidence type="ECO:0000313" key="5">
    <source>
        <dbReference type="Proteomes" id="UP000597762"/>
    </source>
</evidence>
<dbReference type="GO" id="GO:0051020">
    <property type="term" value="F:GTPase binding"/>
    <property type="evidence" value="ECO:0007669"/>
    <property type="project" value="TreeGrafter"/>
</dbReference>
<name>A0A812CVK5_ACAPH</name>
<keyword evidence="1" id="KW-0175">Coiled coil</keyword>
<feature type="transmembrane region" description="Helical" evidence="2">
    <location>
        <begin position="6"/>
        <end position="25"/>
    </location>
</feature>
<dbReference type="InterPro" id="IPR002710">
    <property type="entry name" value="Dilute_dom"/>
</dbReference>
<proteinExistence type="predicted"/>
<dbReference type="PROSITE" id="PS51126">
    <property type="entry name" value="DILUTE"/>
    <property type="match status" value="1"/>
</dbReference>
<organism evidence="4 5">
    <name type="scientific">Acanthosepion pharaonis</name>
    <name type="common">Pharaoh cuttlefish</name>
    <name type="synonym">Sepia pharaonis</name>
    <dbReference type="NCBI Taxonomy" id="158019"/>
    <lineage>
        <taxon>Eukaryota</taxon>
        <taxon>Metazoa</taxon>
        <taxon>Spiralia</taxon>
        <taxon>Lophotrochozoa</taxon>
        <taxon>Mollusca</taxon>
        <taxon>Cephalopoda</taxon>
        <taxon>Coleoidea</taxon>
        <taxon>Decapodiformes</taxon>
        <taxon>Sepiida</taxon>
        <taxon>Sepiina</taxon>
        <taxon>Sepiidae</taxon>
        <taxon>Acanthosepion</taxon>
    </lineage>
</organism>
<evidence type="ECO:0000313" key="4">
    <source>
        <dbReference type="EMBL" id="CAE1285833.1"/>
    </source>
</evidence>
<dbReference type="OrthoDB" id="6108017at2759"/>
<feature type="transmembrane region" description="Helical" evidence="2">
    <location>
        <begin position="37"/>
        <end position="64"/>
    </location>
</feature>
<keyword evidence="2" id="KW-0472">Membrane</keyword>
<dbReference type="Proteomes" id="UP000597762">
    <property type="component" value="Unassembled WGS sequence"/>
</dbReference>
<dbReference type="AlphaFoldDB" id="A0A812CVK5"/>
<evidence type="ECO:0000259" key="3">
    <source>
        <dbReference type="PROSITE" id="PS51126"/>
    </source>
</evidence>
<dbReference type="EMBL" id="CAHIKZ030002359">
    <property type="protein sequence ID" value="CAE1285833.1"/>
    <property type="molecule type" value="Genomic_DNA"/>
</dbReference>
<gene>
    <name evidence="4" type="ORF">SPHA_45644</name>
</gene>
<keyword evidence="2" id="KW-1133">Transmembrane helix</keyword>
<dbReference type="InterPro" id="IPR052072">
    <property type="entry name" value="Vascular_dev_regulator"/>
</dbReference>
<sequence length="239" mass="27950">MVSSFLSFFLSSILHFYHFSFFPSFKFYFFLSFIHKFLFPSFTIFSFLFFFPPFTIFFPFAFYYPIKSELRETVSKQTEQIRKLKKTLKVYARKLKDGEAAEIAAELDRDEQESSGVMAAVKHQEREYLGMLEYNKVDESALIKNLIHDLQPYVAESMLPGLPAYIIFMCIRHTDHINDDEKVCSLLTGVVNGIKRVVKKSNNDVERMTLWLANACRLLHNLKQYSGEKVCNISFHVCC</sequence>
<keyword evidence="5" id="KW-1185">Reference proteome</keyword>
<feature type="domain" description="Dilute" evidence="3">
    <location>
        <begin position="188"/>
        <end position="239"/>
    </location>
</feature>
<protein>
    <submittedName>
        <fullName evidence="4">MYO5</fullName>
    </submittedName>
</protein>
<dbReference type="PANTHER" id="PTHR16027">
    <property type="entry name" value="DILUTE DOMAIN-CONTAINING PROTEIN YPR089W"/>
    <property type="match status" value="1"/>
</dbReference>
<reference evidence="4" key="1">
    <citation type="submission" date="2021-01" db="EMBL/GenBank/DDBJ databases">
        <authorList>
            <person name="Li R."/>
            <person name="Bekaert M."/>
        </authorList>
    </citation>
    <scope>NUCLEOTIDE SEQUENCE</scope>
    <source>
        <strain evidence="4">Farmed</strain>
    </source>
</reference>
<comment type="caution">
    <text evidence="4">The sequence shown here is derived from an EMBL/GenBank/DDBJ whole genome shotgun (WGS) entry which is preliminary data.</text>
</comment>
<feature type="coiled-coil region" evidence="1">
    <location>
        <begin position="67"/>
        <end position="101"/>
    </location>
</feature>